<keyword evidence="4" id="KW-0472">Membrane</keyword>
<evidence type="ECO:0000256" key="2">
    <source>
        <dbReference type="ARBA" id="ARBA00022737"/>
    </source>
</evidence>
<feature type="transmembrane region" description="Helical" evidence="4">
    <location>
        <begin position="105"/>
        <end position="126"/>
    </location>
</feature>
<feature type="region of interest" description="Disordered" evidence="3">
    <location>
        <begin position="1"/>
        <end position="33"/>
    </location>
</feature>
<evidence type="ECO:0000256" key="4">
    <source>
        <dbReference type="SAM" id="Phobius"/>
    </source>
</evidence>
<sequence>MEPYGTSGRKNRAKVYSERRFTSPPESYSTVEDRRAHEYAEYDYGNFYEKPPALPKRNLPPTTSSSVHSMSPRSMPTPLAHSTLQRLHYPDPRRKQDYCCSKQKMIGAGFVAITLLTITAVIMFLWHVQIKKAPETVDGTTDKTTERLVQYDPLVNKSMKTTRADYLMASNYLVTLIITKRKVCLFEVTNSEVKQSENDFMEEHIQSAQLLYFSNLSHSGVPVHPLQFQRHVRRLGVDEDCHVVLYDRGQVIWSTYAFWIFKLFGHEKLSLLNGGFAEWKALSSRPNSLYKLDHGPSPTLPPGNFKARWNADLIMTFDDVITNFDQHTHDIVDAQNDDEYNGKIDGAVFGHMRGSVNIPIDSVYDWINNTWPSDTRQREFFASKGLDLSKPLFIYDGTSLRSTMVWFALERLRFNASIYFGSWPEFVIRAPDFLKVLPDVAMTP</sequence>
<dbReference type="Proteomes" id="UP000095284">
    <property type="component" value="Unplaced"/>
</dbReference>
<keyword evidence="2" id="KW-0677">Repeat</keyword>
<gene>
    <name evidence="6" type="ORF">BXYJ_LOCUS11855</name>
</gene>
<accession>A0A1I7RS87</accession>
<dbReference type="OrthoDB" id="270167at2759"/>
<name>A0A1I7RS87_BURXY</name>
<dbReference type="PANTHER" id="PTHR11364">
    <property type="entry name" value="THIOSULFATE SULFERTANSFERASE"/>
    <property type="match status" value="1"/>
</dbReference>
<dbReference type="CDD" id="cd01448">
    <property type="entry name" value="TST_Repeat_1"/>
    <property type="match status" value="1"/>
</dbReference>
<dbReference type="Gene3D" id="3.40.250.10">
    <property type="entry name" value="Rhodanese-like domain"/>
    <property type="match status" value="2"/>
</dbReference>
<dbReference type="PROSITE" id="PS50206">
    <property type="entry name" value="RHODANESE_3"/>
    <property type="match status" value="2"/>
</dbReference>
<keyword evidence="8" id="KW-1185">Reference proteome</keyword>
<keyword evidence="4" id="KW-0812">Transmembrane</keyword>
<keyword evidence="1" id="KW-0808">Transferase</keyword>
<dbReference type="SUPFAM" id="SSF52821">
    <property type="entry name" value="Rhodanese/Cell cycle control phosphatase"/>
    <property type="match status" value="2"/>
</dbReference>
<dbReference type="InterPro" id="IPR036873">
    <property type="entry name" value="Rhodanese-like_dom_sf"/>
</dbReference>
<evidence type="ECO:0000313" key="9">
    <source>
        <dbReference type="WBParaSite" id="BXY_0359100.1"/>
    </source>
</evidence>
<dbReference type="eggNOG" id="KOG1529">
    <property type="taxonomic scope" value="Eukaryota"/>
</dbReference>
<protein>
    <submittedName>
        <fullName evidence="6">(pine wood nematode) hypothetical protein</fullName>
    </submittedName>
</protein>
<evidence type="ECO:0000256" key="1">
    <source>
        <dbReference type="ARBA" id="ARBA00022679"/>
    </source>
</evidence>
<dbReference type="EMBL" id="CAJFDI010000005">
    <property type="protein sequence ID" value="CAD5231759.1"/>
    <property type="molecule type" value="Genomic_DNA"/>
</dbReference>
<dbReference type="GO" id="GO:0005739">
    <property type="term" value="C:mitochondrion"/>
    <property type="evidence" value="ECO:0007669"/>
    <property type="project" value="TreeGrafter"/>
</dbReference>
<feature type="domain" description="Rhodanese" evidence="5">
    <location>
        <begin position="188"/>
        <end position="288"/>
    </location>
</feature>
<dbReference type="InterPro" id="IPR001763">
    <property type="entry name" value="Rhodanese-like_dom"/>
</dbReference>
<proteinExistence type="predicted"/>
<dbReference type="Proteomes" id="UP000659654">
    <property type="component" value="Unassembled WGS sequence"/>
</dbReference>
<dbReference type="WBParaSite" id="BXY_0359100.1">
    <property type="protein sequence ID" value="BXY_0359100.1"/>
    <property type="gene ID" value="BXY_0359100"/>
</dbReference>
<dbReference type="EMBL" id="CAJFCV020000005">
    <property type="protein sequence ID" value="CAG9123120.1"/>
    <property type="molecule type" value="Genomic_DNA"/>
</dbReference>
<dbReference type="GO" id="GO:0004792">
    <property type="term" value="F:thiosulfate-cyanide sulfurtransferase activity"/>
    <property type="evidence" value="ECO:0007669"/>
    <property type="project" value="TreeGrafter"/>
</dbReference>
<keyword evidence="4" id="KW-1133">Transmembrane helix</keyword>
<evidence type="ECO:0000256" key="3">
    <source>
        <dbReference type="SAM" id="MobiDB-lite"/>
    </source>
</evidence>
<dbReference type="SMR" id="A0A1I7RS87"/>
<dbReference type="SMART" id="SM00450">
    <property type="entry name" value="RHOD"/>
    <property type="match status" value="2"/>
</dbReference>
<dbReference type="AlphaFoldDB" id="A0A1I7RS87"/>
<feature type="region of interest" description="Disordered" evidence="3">
    <location>
        <begin position="51"/>
        <end position="79"/>
    </location>
</feature>
<dbReference type="PANTHER" id="PTHR11364:SF30">
    <property type="entry name" value="RHODANESE DOMAIN-CONTAINING PROTEIN"/>
    <property type="match status" value="1"/>
</dbReference>
<dbReference type="InterPro" id="IPR045078">
    <property type="entry name" value="TST/MPST-like"/>
</dbReference>
<evidence type="ECO:0000313" key="7">
    <source>
        <dbReference type="Proteomes" id="UP000095284"/>
    </source>
</evidence>
<dbReference type="Pfam" id="PF00581">
    <property type="entry name" value="Rhodanese"/>
    <property type="match status" value="2"/>
</dbReference>
<evidence type="ECO:0000313" key="6">
    <source>
        <dbReference type="EMBL" id="CAD5231759.1"/>
    </source>
</evidence>
<feature type="compositionally biased region" description="Low complexity" evidence="3">
    <location>
        <begin position="60"/>
        <end position="76"/>
    </location>
</feature>
<evidence type="ECO:0000313" key="8">
    <source>
        <dbReference type="Proteomes" id="UP000659654"/>
    </source>
</evidence>
<feature type="domain" description="Rhodanese" evidence="5">
    <location>
        <begin position="350"/>
        <end position="435"/>
    </location>
</feature>
<organism evidence="7 9">
    <name type="scientific">Bursaphelenchus xylophilus</name>
    <name type="common">Pinewood nematode worm</name>
    <name type="synonym">Aphelenchoides xylophilus</name>
    <dbReference type="NCBI Taxonomy" id="6326"/>
    <lineage>
        <taxon>Eukaryota</taxon>
        <taxon>Metazoa</taxon>
        <taxon>Ecdysozoa</taxon>
        <taxon>Nematoda</taxon>
        <taxon>Chromadorea</taxon>
        <taxon>Rhabditida</taxon>
        <taxon>Tylenchina</taxon>
        <taxon>Tylenchomorpha</taxon>
        <taxon>Aphelenchoidea</taxon>
        <taxon>Aphelenchoididae</taxon>
        <taxon>Bursaphelenchus</taxon>
    </lineage>
</organism>
<reference evidence="9" key="1">
    <citation type="submission" date="2016-11" db="UniProtKB">
        <authorList>
            <consortium name="WormBaseParasite"/>
        </authorList>
    </citation>
    <scope>IDENTIFICATION</scope>
</reference>
<dbReference type="Proteomes" id="UP000582659">
    <property type="component" value="Unassembled WGS sequence"/>
</dbReference>
<evidence type="ECO:0000259" key="5">
    <source>
        <dbReference type="PROSITE" id="PS50206"/>
    </source>
</evidence>
<reference evidence="6" key="2">
    <citation type="submission" date="2020-09" db="EMBL/GenBank/DDBJ databases">
        <authorList>
            <person name="Kikuchi T."/>
        </authorList>
    </citation>
    <scope>NUCLEOTIDE SEQUENCE</scope>
    <source>
        <strain evidence="6">Ka4C1</strain>
    </source>
</reference>